<dbReference type="OrthoDB" id="365605at2759"/>
<dbReference type="AlphaFoldDB" id="A0A8J2JTT1"/>
<sequence>MTWFTPYIYKILFTKYWYKDLLYSLGDKIEATIQDNACSIGSLCSRSGNGAPKISCAAVDCPPAPNEKKNCVPIYKQNSCCPTTYSCDDSATKPNDVNATSPFKCKYLSIEYVEGESIYPDDYPCYSCTCSRNFTGEINTDVCQEVNCGIAIHYQFELANQGEPVYYQTSDGRTLCCPTHFNCKQQAYDDDKRLF</sequence>
<dbReference type="Proteomes" id="UP000708208">
    <property type="component" value="Unassembled WGS sequence"/>
</dbReference>
<comment type="caution">
    <text evidence="1">The sequence shown here is derived from an EMBL/GenBank/DDBJ whole genome shotgun (WGS) entry which is preliminary data.</text>
</comment>
<organism evidence="1 2">
    <name type="scientific">Allacma fusca</name>
    <dbReference type="NCBI Taxonomy" id="39272"/>
    <lineage>
        <taxon>Eukaryota</taxon>
        <taxon>Metazoa</taxon>
        <taxon>Ecdysozoa</taxon>
        <taxon>Arthropoda</taxon>
        <taxon>Hexapoda</taxon>
        <taxon>Collembola</taxon>
        <taxon>Symphypleona</taxon>
        <taxon>Sminthuridae</taxon>
        <taxon>Allacma</taxon>
    </lineage>
</organism>
<accession>A0A8J2JTT1</accession>
<evidence type="ECO:0000313" key="2">
    <source>
        <dbReference type="Proteomes" id="UP000708208"/>
    </source>
</evidence>
<gene>
    <name evidence="1" type="ORF">AFUS01_LOCUS16148</name>
</gene>
<evidence type="ECO:0000313" key="1">
    <source>
        <dbReference type="EMBL" id="CAG7727298.1"/>
    </source>
</evidence>
<name>A0A8J2JTT1_9HEXA</name>
<protein>
    <submittedName>
        <fullName evidence="1">Uncharacterized protein</fullName>
    </submittedName>
</protein>
<keyword evidence="2" id="KW-1185">Reference proteome</keyword>
<proteinExistence type="predicted"/>
<dbReference type="EMBL" id="CAJVCH010146621">
    <property type="protein sequence ID" value="CAG7727298.1"/>
    <property type="molecule type" value="Genomic_DNA"/>
</dbReference>
<reference evidence="1" key="1">
    <citation type="submission" date="2021-06" db="EMBL/GenBank/DDBJ databases">
        <authorList>
            <person name="Hodson N. C."/>
            <person name="Mongue J. A."/>
            <person name="Jaron S. K."/>
        </authorList>
    </citation>
    <scope>NUCLEOTIDE SEQUENCE</scope>
</reference>